<feature type="domain" description="Aldehyde dehydrogenase" evidence="6">
    <location>
        <begin position="22"/>
        <end position="485"/>
    </location>
</feature>
<proteinExistence type="inferred from homology"/>
<dbReference type="AlphaFoldDB" id="A0A9N9ZEF4"/>
<dbReference type="InterPro" id="IPR015590">
    <property type="entry name" value="Aldehyde_DH_dom"/>
</dbReference>
<evidence type="ECO:0000313" key="7">
    <source>
        <dbReference type="EMBL" id="CAH0054027.1"/>
    </source>
</evidence>
<dbReference type="Gene3D" id="3.40.605.10">
    <property type="entry name" value="Aldehyde Dehydrogenase, Chain A, domain 1"/>
    <property type="match status" value="1"/>
</dbReference>
<dbReference type="OrthoDB" id="310895at2759"/>
<dbReference type="PANTHER" id="PTHR42986:SF1">
    <property type="entry name" value="BENZALDEHYDE DEHYDROGENASE YFMT"/>
    <property type="match status" value="1"/>
</dbReference>
<sequence length="496" mass="52527">MTSRLPSDDQLLFINGAYKAPSNGSTFPVVNPMTGKPIYSCSAATVEDYSEAIERAHEAFRSWSRTPPSARRLILLRAADILESYLDQDAPEILSSEVSAVKSWVQLNIKASATILRDTAGLVTHIKGEIIPADRPGTMILVERCPVGVVFAISPWNAPVNLTARAIACPLICGNTVVLKPSEFSPKSQHLVVRALQEAGLPAGCLNFLPTSAADSPAVTEFAVKHPKVLRVNFTGSDRVGRIIAGWAATCLKQCVLELGGKAPVVVLDDANITDAVEAVVFGALSNSGQICMSTERVIVDSSIAAEFKAALLQRVKAIKYGNHEEDESVSLSGLYTASSCTRITGLMKDAIKEGAELLTGDLQLSGPNSTILAPHVLSGVTPKMAVFQKETFGPIICITEASSDDEAVELANNSEFSLCASVFSKDVMRALAVARQVRAGSCHINGPTVYIEAPLPNGGTGGSSGYGRFGGMAGVEEFTERKIVSLAQSGMKYAI</sequence>
<keyword evidence="8" id="KW-1185">Reference proteome</keyword>
<evidence type="ECO:0000256" key="1">
    <source>
        <dbReference type="ARBA" id="ARBA00009986"/>
    </source>
</evidence>
<comment type="caution">
    <text evidence="7">The sequence shown here is derived from an EMBL/GenBank/DDBJ whole genome shotgun (WGS) entry which is preliminary data.</text>
</comment>
<dbReference type="SUPFAM" id="SSF53720">
    <property type="entry name" value="ALDH-like"/>
    <property type="match status" value="1"/>
</dbReference>
<dbReference type="PANTHER" id="PTHR42986">
    <property type="entry name" value="BENZALDEHYDE DEHYDROGENASE YFMT"/>
    <property type="match status" value="1"/>
</dbReference>
<keyword evidence="2 5" id="KW-0560">Oxidoreductase</keyword>
<dbReference type="Gene3D" id="3.40.309.10">
    <property type="entry name" value="Aldehyde Dehydrogenase, Chain A, domain 2"/>
    <property type="match status" value="1"/>
</dbReference>
<dbReference type="Proteomes" id="UP000775872">
    <property type="component" value="Unassembled WGS sequence"/>
</dbReference>
<evidence type="ECO:0000256" key="3">
    <source>
        <dbReference type="ARBA" id="ARBA00023027"/>
    </source>
</evidence>
<keyword evidence="3" id="KW-0520">NAD</keyword>
<dbReference type="GO" id="GO:0016620">
    <property type="term" value="F:oxidoreductase activity, acting on the aldehyde or oxo group of donors, NAD or NADP as acceptor"/>
    <property type="evidence" value="ECO:0007669"/>
    <property type="project" value="InterPro"/>
</dbReference>
<evidence type="ECO:0000259" key="6">
    <source>
        <dbReference type="Pfam" id="PF00171"/>
    </source>
</evidence>
<evidence type="ECO:0000313" key="8">
    <source>
        <dbReference type="Proteomes" id="UP000775872"/>
    </source>
</evidence>
<dbReference type="InterPro" id="IPR016163">
    <property type="entry name" value="Ald_DH_C"/>
</dbReference>
<dbReference type="EMBL" id="CABFOC020000046">
    <property type="protein sequence ID" value="CAH0054027.1"/>
    <property type="molecule type" value="Genomic_DNA"/>
</dbReference>
<protein>
    <recommendedName>
        <fullName evidence="6">Aldehyde dehydrogenase domain-containing protein</fullName>
    </recommendedName>
</protein>
<evidence type="ECO:0000256" key="4">
    <source>
        <dbReference type="PROSITE-ProRule" id="PRU10007"/>
    </source>
</evidence>
<dbReference type="PROSITE" id="PS00687">
    <property type="entry name" value="ALDEHYDE_DEHYDR_GLU"/>
    <property type="match status" value="1"/>
</dbReference>
<reference evidence="7" key="1">
    <citation type="submission" date="2021-10" db="EMBL/GenBank/DDBJ databases">
        <authorList>
            <person name="Piombo E."/>
        </authorList>
    </citation>
    <scope>NUCLEOTIDE SEQUENCE</scope>
</reference>
<organism evidence="7 8">
    <name type="scientific">Clonostachys solani</name>
    <dbReference type="NCBI Taxonomy" id="160281"/>
    <lineage>
        <taxon>Eukaryota</taxon>
        <taxon>Fungi</taxon>
        <taxon>Dikarya</taxon>
        <taxon>Ascomycota</taxon>
        <taxon>Pezizomycotina</taxon>
        <taxon>Sordariomycetes</taxon>
        <taxon>Hypocreomycetidae</taxon>
        <taxon>Hypocreales</taxon>
        <taxon>Bionectriaceae</taxon>
        <taxon>Clonostachys</taxon>
    </lineage>
</organism>
<dbReference type="Pfam" id="PF00171">
    <property type="entry name" value="Aldedh"/>
    <property type="match status" value="1"/>
</dbReference>
<dbReference type="InterPro" id="IPR029510">
    <property type="entry name" value="Ald_DH_CS_GLU"/>
</dbReference>
<feature type="active site" evidence="4">
    <location>
        <position position="258"/>
    </location>
</feature>
<evidence type="ECO:0000256" key="2">
    <source>
        <dbReference type="ARBA" id="ARBA00023002"/>
    </source>
</evidence>
<gene>
    <name evidence="7" type="ORF">CSOL1703_00015218</name>
</gene>
<name>A0A9N9ZEF4_9HYPO</name>
<comment type="similarity">
    <text evidence="1 5">Belongs to the aldehyde dehydrogenase family.</text>
</comment>
<evidence type="ECO:0000256" key="5">
    <source>
        <dbReference type="RuleBase" id="RU003345"/>
    </source>
</evidence>
<dbReference type="InterPro" id="IPR016162">
    <property type="entry name" value="Ald_DH_N"/>
</dbReference>
<accession>A0A9N9ZEF4</accession>
<dbReference type="InterPro" id="IPR016161">
    <property type="entry name" value="Ald_DH/histidinol_DH"/>
</dbReference>